<dbReference type="PANTHER" id="PTHR23270">
    <property type="entry name" value="PROGRAMMED CELL DEATH PROTEIN 11 PRE-RRNA PROCESSING PROTEIN RRP5"/>
    <property type="match status" value="1"/>
</dbReference>
<keyword evidence="5" id="KW-0677">Repeat</keyword>
<feature type="region of interest" description="Disordered" evidence="10">
    <location>
        <begin position="100"/>
        <end position="134"/>
    </location>
</feature>
<dbReference type="InterPro" id="IPR057301">
    <property type="entry name" value="Rrp5_OB_4th"/>
</dbReference>
<comment type="caution">
    <text evidence="12">The sequence shown here is derived from an EMBL/GenBank/DDBJ whole genome shotgun (WGS) entry which is preliminary data.</text>
</comment>
<feature type="region of interest" description="Disordered" evidence="10">
    <location>
        <begin position="194"/>
        <end position="213"/>
    </location>
</feature>
<evidence type="ECO:0000256" key="6">
    <source>
        <dbReference type="ARBA" id="ARBA00023242"/>
    </source>
</evidence>
<protein>
    <recommendedName>
        <fullName evidence="8">rRNA biogenesis protein RRP5</fullName>
    </recommendedName>
    <alternativeName>
        <fullName evidence="9">Ribosomal RNA-processing protein 5</fullName>
    </alternativeName>
</protein>
<dbReference type="InterPro" id="IPR012340">
    <property type="entry name" value="NA-bd_OB-fold"/>
</dbReference>
<dbReference type="Pfam" id="PF00575">
    <property type="entry name" value="S1"/>
    <property type="match status" value="3"/>
</dbReference>
<evidence type="ECO:0000256" key="7">
    <source>
        <dbReference type="ARBA" id="ARBA00055575"/>
    </source>
</evidence>
<dbReference type="FunFam" id="2.40.50.140:FF:000155">
    <property type="entry name" value="rRNA biogenesis protein RRP5"/>
    <property type="match status" value="1"/>
</dbReference>
<feature type="domain" description="S1 motif" evidence="11">
    <location>
        <begin position="820"/>
        <end position="891"/>
    </location>
</feature>
<dbReference type="PROSITE" id="PS50126">
    <property type="entry name" value="S1"/>
    <property type="match status" value="12"/>
</dbReference>
<dbReference type="Pfam" id="PF23231">
    <property type="entry name" value="HAT_Syf1_CNRKL1_C"/>
    <property type="match status" value="1"/>
</dbReference>
<evidence type="ECO:0000256" key="3">
    <source>
        <dbReference type="ARBA" id="ARBA00022552"/>
    </source>
</evidence>
<reference evidence="12 13" key="1">
    <citation type="submission" date="2015-03" db="EMBL/GenBank/DDBJ databases">
        <authorList>
            <person name="Radwan O."/>
            <person name="Al-Naeli F.A."/>
            <person name="Rendon G.A."/>
            <person name="Fields C."/>
        </authorList>
    </citation>
    <scope>NUCLEOTIDE SEQUENCE [LARGE SCALE GENOMIC DNA]</scope>
    <source>
        <strain evidence="12">CR-DP1</strain>
    </source>
</reference>
<evidence type="ECO:0000256" key="1">
    <source>
        <dbReference type="ARBA" id="ARBA00004604"/>
    </source>
</evidence>
<feature type="domain" description="S1 motif" evidence="11">
    <location>
        <begin position="1209"/>
        <end position="1278"/>
    </location>
</feature>
<feature type="domain" description="S1 motif" evidence="11">
    <location>
        <begin position="1298"/>
        <end position="1369"/>
    </location>
</feature>
<keyword evidence="6" id="KW-0539">Nucleus</keyword>
<feature type="compositionally biased region" description="Basic residues" evidence="10">
    <location>
        <begin position="116"/>
        <end position="126"/>
    </location>
</feature>
<evidence type="ECO:0000256" key="2">
    <source>
        <dbReference type="ARBA" id="ARBA00022517"/>
    </source>
</evidence>
<dbReference type="EMBL" id="LAEV01001439">
    <property type="protein sequence ID" value="KKA28059.1"/>
    <property type="molecule type" value="Genomic_DNA"/>
</dbReference>
<keyword evidence="2" id="KW-0690">Ribosome biogenesis</keyword>
<dbReference type="Proteomes" id="UP000033483">
    <property type="component" value="Unassembled WGS sequence"/>
</dbReference>
<feature type="domain" description="S1 motif" evidence="11">
    <location>
        <begin position="450"/>
        <end position="525"/>
    </location>
</feature>
<dbReference type="Gene3D" id="2.40.50.140">
    <property type="entry name" value="Nucleic acid-binding proteins"/>
    <property type="match status" value="11"/>
</dbReference>
<organism evidence="12 13">
    <name type="scientific">Thielaviopsis punctulata</name>
    <dbReference type="NCBI Taxonomy" id="72032"/>
    <lineage>
        <taxon>Eukaryota</taxon>
        <taxon>Fungi</taxon>
        <taxon>Dikarya</taxon>
        <taxon>Ascomycota</taxon>
        <taxon>Pezizomycotina</taxon>
        <taxon>Sordariomycetes</taxon>
        <taxon>Hypocreomycetidae</taxon>
        <taxon>Microascales</taxon>
        <taxon>Ceratocystidaceae</taxon>
        <taxon>Thielaviopsis</taxon>
    </lineage>
</organism>
<feature type="domain" description="S1 motif" evidence="11">
    <location>
        <begin position="1115"/>
        <end position="1184"/>
    </location>
</feature>
<dbReference type="GO" id="GO:0032040">
    <property type="term" value="C:small-subunit processome"/>
    <property type="evidence" value="ECO:0007669"/>
    <property type="project" value="TreeGrafter"/>
</dbReference>
<dbReference type="FunFam" id="2.40.50.140:FF:000196">
    <property type="entry name" value="rRNA biogenesis protein RRP5"/>
    <property type="match status" value="1"/>
</dbReference>
<feature type="compositionally biased region" description="Acidic residues" evidence="10">
    <location>
        <begin position="1374"/>
        <end position="1432"/>
    </location>
</feature>
<dbReference type="CDD" id="cd05693">
    <property type="entry name" value="S1_Rrp5_repeat_hs1_sc1"/>
    <property type="match status" value="1"/>
</dbReference>
<dbReference type="SUPFAM" id="SSF48452">
    <property type="entry name" value="TPR-like"/>
    <property type="match status" value="2"/>
</dbReference>
<evidence type="ECO:0000256" key="8">
    <source>
        <dbReference type="ARBA" id="ARBA00073619"/>
    </source>
</evidence>
<feature type="domain" description="S1 motif" evidence="11">
    <location>
        <begin position="152"/>
        <end position="249"/>
    </location>
</feature>
<evidence type="ECO:0000256" key="9">
    <source>
        <dbReference type="ARBA" id="ARBA00076674"/>
    </source>
</evidence>
<accession>A0A0F4ZBY4</accession>
<feature type="compositionally biased region" description="Acidic residues" evidence="10">
    <location>
        <begin position="199"/>
        <end position="212"/>
    </location>
</feature>
<sequence length="1784" mass="194514">MSAQKRKEAPGANPPAKSAKTSNAPQTKKRNAATPSVAATAAGKKANAFKDGANKVAEAPQKSILSSLREEEPLFPRGGASVLTPLEQKKIGLEAKADALREEDEEMLDEAPKKAASAKKNKSSRKKKDDKFEKDENAVKVEALNFKKVTKGSLVLAQITDVKPLGLTLDLPNNLSGTVAITYVSDTLTQRLQASADASDSEENDDDSDPSADVDLKQLFTVGQYVRAAVLSTKDGSGKSRRHIDLSLRPADCNIGLTPDELVANAMVMASVVSVEEKGCVMDLGIAGHDIRGFLSRKELDKSIPEDRLQPGAVFFCQVVNKSGKVVQLTTQTAKISSVKNMPHDATTINTFVPGTVVEVLIGGTTWGGLYGKIMGSLDATADLIHSGVGPLSANLENKYKVASKVKARVLFTLSTATSQKVGVSLLPHILSLECKKIGGAVPTKTIPISSFIEQATVKHIETEMGLFADIGRAGFRGFAHISALADEKIDALFESSGAYQLDSKHRARVTGYNGMDGIFQLSLQPSVLARQYLRMEDVPIGAIVNCTVESVPIGPEGVTGVVAKVGPGIVGFITAKHLADVELQHPEKKFRPGVSLKARVLALDLETRKLKLTLKKTLVNSDAPVVSSLAEASVGLRMPGTITKLLTNGAFIHFYGTLRGFLPVSQMSEALIKDPSEHFRVGQVVSVHVLDVDPEKRRLVVSCRDPSAFGVEKQTALKNLKIGESVSGKIMEKADDMVVLELADTGLKAFLPMGHLSDKSSAKNRALLKKLHVGQTLSDLVVLEKHEHRRAITLTQKPSLATAAKDGKLVHDVAEIKVGSTLAGFVGHITATAVFVHFASKVTALLPKSRMPADIREEPNFGFELLQSVTVEVVAVNPEQGRPVVVIAGTKVEQKSKSADGQQMPKIEGIDGEFGFGTALTAKITAVKATQANVQIVESPELQGRIDVSQLYDSMSDIANAKAPLARLKKGDTVPVRVLGVHDARNHSYLPISHRYKAHQVLELTARPSDLAVDKPSPLAFGDIKAGAKYLAFINNNDNHGVWVSLSPNVRGRIAAIDLSDDMTLLSNIAGNFPVGMALSVYVVSIDADRKLLSLSVRSDTERKEITWDSVKPGAVLPGRVTKVSDRQVLVKLSEEVSGPIHLPDLHDDFSQARPQSFNKNDLVRVSVVDIDRANKRVRLSARASRVIGSSSPVVDKEISSVAQLESGAIVRGFIKSVSDTGLFVLLGGNVTARVKISNMSDKYIKDWKASYQVDQLVKGRIVSLDSEAERIELSLKESALDSKYVAPKTWSDLKEGMVLTGVVRKVEEYGAFIEVENADRIRGLCHRSEMAEQAVTDARKLYNEGDRVKVKVLSLDLNKKRINFGLKASYFEGEESDEEDDEDDEDVEMGGVAVDDEDDDEDMEDVEGNDDEEDELDLEEDEEDDSEGGEAIETSGKKYDWAADPFAQSDSDSDSDTDSAVKQTKKAKKKSTIQVDKTAQLDVNGPKTTADYEKLLLESPDDSDLWLEYMALPLQLGDMTKARDIAERAIKTINVREETAKLNIWLAYINLEAEFGSADRLDAVFKRACQYNDELEVHSRVASVYIQTQRLPQAETLFDAMLKKFGSQVPNVWANYAHFLHATLGRPDRARALLRRALQALKDPRTHLPLTVKFAALEFRSPHGDVERGRTFFAGILDANPKKGDLWSQLLDLELAHAVAVPDRADASAIRDLFERRTRVPGLKPVPAQKWFERWAEWEARTDEAGREKVMAKAKAWVMAYKTKQAAKKQKEEEAEDVEMDD</sequence>
<dbReference type="CDD" id="cd05703">
    <property type="entry name" value="S1_Rrp5_repeat_hs12_sc9"/>
    <property type="match status" value="1"/>
</dbReference>
<keyword evidence="4" id="KW-0597">Phosphoprotein</keyword>
<evidence type="ECO:0000313" key="13">
    <source>
        <dbReference type="Proteomes" id="UP000033483"/>
    </source>
</evidence>
<dbReference type="CDD" id="cd05698">
    <property type="entry name" value="S1_Rrp5_repeat_hs6_sc5"/>
    <property type="match status" value="1"/>
</dbReference>
<dbReference type="GO" id="GO:0003723">
    <property type="term" value="F:RNA binding"/>
    <property type="evidence" value="ECO:0007669"/>
    <property type="project" value="TreeGrafter"/>
</dbReference>
<dbReference type="InterPro" id="IPR055430">
    <property type="entry name" value="HAT_Syf1_CNRKL1_C"/>
</dbReference>
<evidence type="ECO:0000259" key="11">
    <source>
        <dbReference type="PROSITE" id="PS50126"/>
    </source>
</evidence>
<dbReference type="SMART" id="SM00386">
    <property type="entry name" value="HAT"/>
    <property type="match status" value="4"/>
</dbReference>
<evidence type="ECO:0000256" key="5">
    <source>
        <dbReference type="ARBA" id="ARBA00022737"/>
    </source>
</evidence>
<dbReference type="InterPro" id="IPR048059">
    <property type="entry name" value="Rrp5_S1_rpt_hs1_sc1"/>
</dbReference>
<keyword evidence="13" id="KW-1185">Reference proteome</keyword>
<dbReference type="CDD" id="cd05702">
    <property type="entry name" value="S1_Rrp5_repeat_hs11_sc8"/>
    <property type="match status" value="1"/>
</dbReference>
<dbReference type="InterPro" id="IPR003107">
    <property type="entry name" value="HAT"/>
</dbReference>
<feature type="domain" description="S1 motif" evidence="11">
    <location>
        <begin position="1023"/>
        <end position="1099"/>
    </location>
</feature>
<feature type="region of interest" description="Disordered" evidence="10">
    <location>
        <begin position="1374"/>
        <end position="1471"/>
    </location>
</feature>
<comment type="function">
    <text evidence="7">Involved in the biogenesis of rRNA. Required for the formation of 18S and 5.8S rRNA.</text>
</comment>
<feature type="region of interest" description="Disordered" evidence="10">
    <location>
        <begin position="1"/>
        <end position="88"/>
    </location>
</feature>
<dbReference type="SUPFAM" id="SSF50249">
    <property type="entry name" value="Nucleic acid-binding proteins"/>
    <property type="match status" value="12"/>
</dbReference>
<dbReference type="Pfam" id="PF23459">
    <property type="entry name" value="S1_RRP5"/>
    <property type="match status" value="2"/>
</dbReference>
<dbReference type="InterPro" id="IPR048058">
    <property type="entry name" value="Rrp5_S1_rpt_hs11_sc8"/>
</dbReference>
<feature type="domain" description="S1 motif" evidence="11">
    <location>
        <begin position="918"/>
        <end position="996"/>
    </location>
</feature>
<proteinExistence type="predicted"/>
<gene>
    <name evidence="12" type="ORF">TD95_001563</name>
</gene>
<dbReference type="SMART" id="SM00316">
    <property type="entry name" value="S1"/>
    <property type="match status" value="13"/>
</dbReference>
<feature type="domain" description="S1 motif" evidence="11">
    <location>
        <begin position="542"/>
        <end position="616"/>
    </location>
</feature>
<evidence type="ECO:0000256" key="4">
    <source>
        <dbReference type="ARBA" id="ARBA00022553"/>
    </source>
</evidence>
<dbReference type="Gene3D" id="1.25.40.10">
    <property type="entry name" value="Tetratricopeptide repeat domain"/>
    <property type="match status" value="2"/>
</dbReference>
<evidence type="ECO:0000256" key="10">
    <source>
        <dbReference type="SAM" id="MobiDB-lite"/>
    </source>
</evidence>
<name>A0A0F4ZBY4_9PEZI</name>
<feature type="domain" description="S1 motif" evidence="11">
    <location>
        <begin position="636"/>
        <end position="705"/>
    </location>
</feature>
<dbReference type="InterPro" id="IPR057302">
    <property type="entry name" value="Rrp5_S1"/>
</dbReference>
<feature type="domain" description="S1 motif" evidence="11">
    <location>
        <begin position="724"/>
        <end position="798"/>
    </location>
</feature>
<dbReference type="Pfam" id="PF24685">
    <property type="entry name" value="OB_RRP5_4th"/>
    <property type="match status" value="1"/>
</dbReference>
<comment type="subcellular location">
    <subcellularLocation>
        <location evidence="1">Nucleus</location>
        <location evidence="1">Nucleolus</location>
    </subcellularLocation>
</comment>
<dbReference type="PANTHER" id="PTHR23270:SF10">
    <property type="entry name" value="PROTEIN RRP5 HOMOLOG"/>
    <property type="match status" value="1"/>
</dbReference>
<evidence type="ECO:0000313" key="12">
    <source>
        <dbReference type="EMBL" id="KKA28059.1"/>
    </source>
</evidence>
<keyword evidence="3" id="KW-0698">rRNA processing</keyword>
<feature type="domain" description="S1 motif" evidence="11">
    <location>
        <begin position="265"/>
        <end position="332"/>
    </location>
</feature>
<dbReference type="GO" id="GO:0006364">
    <property type="term" value="P:rRNA processing"/>
    <property type="evidence" value="ECO:0007669"/>
    <property type="project" value="UniProtKB-KW"/>
</dbReference>
<feature type="compositionally biased region" description="Low complexity" evidence="10">
    <location>
        <begin position="32"/>
        <end position="50"/>
    </location>
</feature>
<dbReference type="InterPro" id="IPR011990">
    <property type="entry name" value="TPR-like_helical_dom_sf"/>
</dbReference>
<dbReference type="OrthoDB" id="412781at2759"/>
<dbReference type="CDD" id="cd05706">
    <property type="entry name" value="S1_Rrp5_repeat_sc10"/>
    <property type="match status" value="1"/>
</dbReference>
<dbReference type="InterPro" id="IPR045209">
    <property type="entry name" value="Rrp5"/>
</dbReference>
<dbReference type="InterPro" id="IPR003029">
    <property type="entry name" value="S1_domain"/>
</dbReference>
<dbReference type="FunFam" id="2.40.50.140:FF:000103">
    <property type="entry name" value="protein RRP5 homolog"/>
    <property type="match status" value="3"/>
</dbReference>